<comment type="cofactor">
    <cofactor evidence="1 19">
        <name>FAD</name>
        <dbReference type="ChEBI" id="CHEBI:57692"/>
    </cofactor>
</comment>
<dbReference type="HAMAP" id="MF_00037">
    <property type="entry name" value="MurB"/>
    <property type="match status" value="1"/>
</dbReference>
<dbReference type="Proteomes" id="UP000245125">
    <property type="component" value="Unassembled WGS sequence"/>
</dbReference>
<dbReference type="Pfam" id="PF01565">
    <property type="entry name" value="FAD_binding_4"/>
    <property type="match status" value="1"/>
</dbReference>
<dbReference type="InterPro" id="IPR016167">
    <property type="entry name" value="FAD-bd_PCMH_sub1"/>
</dbReference>
<dbReference type="InterPro" id="IPR016166">
    <property type="entry name" value="FAD-bd_PCMH"/>
</dbReference>
<dbReference type="SUPFAM" id="SSF56176">
    <property type="entry name" value="FAD-binding/transporter-associated domain-like"/>
    <property type="match status" value="1"/>
</dbReference>
<feature type="active site" evidence="19">
    <location>
        <position position="301"/>
    </location>
</feature>
<feature type="active site" evidence="19">
    <location>
        <position position="182"/>
    </location>
</feature>
<evidence type="ECO:0000256" key="6">
    <source>
        <dbReference type="ARBA" id="ARBA00015188"/>
    </source>
</evidence>
<evidence type="ECO:0000256" key="18">
    <source>
        <dbReference type="ARBA" id="ARBA00048914"/>
    </source>
</evidence>
<evidence type="ECO:0000313" key="21">
    <source>
        <dbReference type="EMBL" id="SPQ02173.1"/>
    </source>
</evidence>
<dbReference type="GO" id="GO:0051301">
    <property type="term" value="P:cell division"/>
    <property type="evidence" value="ECO:0007669"/>
    <property type="project" value="UniProtKB-KW"/>
</dbReference>
<evidence type="ECO:0000256" key="8">
    <source>
        <dbReference type="ARBA" id="ARBA00022618"/>
    </source>
</evidence>
<dbReference type="InterPro" id="IPR036635">
    <property type="entry name" value="MurB_C_sf"/>
</dbReference>
<protein>
    <recommendedName>
        <fullName evidence="6 19">UDP-N-acetylenolpyruvoylglucosamine reductase</fullName>
        <ecNumber evidence="5 19">1.3.1.98</ecNumber>
    </recommendedName>
    <alternativeName>
        <fullName evidence="17 19">UDP-N-acetylmuramate dehydrogenase</fullName>
    </alternativeName>
</protein>
<evidence type="ECO:0000313" key="22">
    <source>
        <dbReference type="Proteomes" id="UP000245125"/>
    </source>
</evidence>
<gene>
    <name evidence="19 21" type="primary">murB</name>
    <name evidence="21" type="ORF">NBG4_960008</name>
</gene>
<evidence type="ECO:0000256" key="5">
    <source>
        <dbReference type="ARBA" id="ARBA00012518"/>
    </source>
</evidence>
<dbReference type="PANTHER" id="PTHR21071">
    <property type="entry name" value="UDP-N-ACETYLENOLPYRUVOYLGLUCOSAMINE REDUCTASE"/>
    <property type="match status" value="1"/>
</dbReference>
<keyword evidence="13 19" id="KW-0573">Peptidoglycan synthesis</keyword>
<evidence type="ECO:0000256" key="7">
    <source>
        <dbReference type="ARBA" id="ARBA00022490"/>
    </source>
</evidence>
<dbReference type="EC" id="1.3.1.98" evidence="5 19"/>
<keyword evidence="7 19" id="KW-0963">Cytoplasm</keyword>
<keyword evidence="11 19" id="KW-0521">NADP</keyword>
<dbReference type="NCBIfam" id="TIGR00179">
    <property type="entry name" value="murB"/>
    <property type="match status" value="1"/>
</dbReference>
<keyword evidence="16 19" id="KW-0961">Cell wall biogenesis/degradation</keyword>
<dbReference type="Gene3D" id="3.90.78.10">
    <property type="entry name" value="UDP-N-acetylenolpyruvoylglucosamine reductase, C-terminal domain"/>
    <property type="match status" value="1"/>
</dbReference>
<dbReference type="GO" id="GO:0008762">
    <property type="term" value="F:UDP-N-acetylmuramate dehydrogenase activity"/>
    <property type="evidence" value="ECO:0007669"/>
    <property type="project" value="UniProtKB-UniRule"/>
</dbReference>
<evidence type="ECO:0000256" key="2">
    <source>
        <dbReference type="ARBA" id="ARBA00003921"/>
    </source>
</evidence>
<dbReference type="InterPro" id="IPR003170">
    <property type="entry name" value="MurB"/>
</dbReference>
<comment type="function">
    <text evidence="2 19">Cell wall formation.</text>
</comment>
<dbReference type="EMBL" id="OUUY01000148">
    <property type="protein sequence ID" value="SPQ02173.1"/>
    <property type="molecule type" value="Genomic_DNA"/>
</dbReference>
<dbReference type="GO" id="GO:0009252">
    <property type="term" value="P:peptidoglycan biosynthetic process"/>
    <property type="evidence" value="ECO:0007669"/>
    <property type="project" value="UniProtKB-UniRule"/>
</dbReference>
<evidence type="ECO:0000256" key="4">
    <source>
        <dbReference type="ARBA" id="ARBA00004752"/>
    </source>
</evidence>
<evidence type="ECO:0000256" key="10">
    <source>
        <dbReference type="ARBA" id="ARBA00022827"/>
    </source>
</evidence>
<dbReference type="SUPFAM" id="SSF56194">
    <property type="entry name" value="Uridine diphospho-N-Acetylenolpyruvylglucosamine reductase, MurB, C-terminal domain"/>
    <property type="match status" value="1"/>
</dbReference>
<evidence type="ECO:0000256" key="14">
    <source>
        <dbReference type="ARBA" id="ARBA00023002"/>
    </source>
</evidence>
<feature type="active site" description="Proton donor" evidence="19">
    <location>
        <position position="231"/>
    </location>
</feature>
<evidence type="ECO:0000256" key="12">
    <source>
        <dbReference type="ARBA" id="ARBA00022960"/>
    </source>
</evidence>
<proteinExistence type="inferred from homology"/>
<dbReference type="InterPro" id="IPR016169">
    <property type="entry name" value="FAD-bd_PCMH_sub2"/>
</dbReference>
<dbReference type="GO" id="GO:0008360">
    <property type="term" value="P:regulation of cell shape"/>
    <property type="evidence" value="ECO:0007669"/>
    <property type="project" value="UniProtKB-KW"/>
</dbReference>
<evidence type="ECO:0000256" key="15">
    <source>
        <dbReference type="ARBA" id="ARBA00023306"/>
    </source>
</evidence>
<dbReference type="OrthoDB" id="9804753at2"/>
<dbReference type="GO" id="GO:0071555">
    <property type="term" value="P:cell wall organization"/>
    <property type="evidence" value="ECO:0007669"/>
    <property type="project" value="UniProtKB-KW"/>
</dbReference>
<evidence type="ECO:0000256" key="16">
    <source>
        <dbReference type="ARBA" id="ARBA00023316"/>
    </source>
</evidence>
<evidence type="ECO:0000256" key="19">
    <source>
        <dbReference type="HAMAP-Rule" id="MF_00037"/>
    </source>
</evidence>
<evidence type="ECO:0000256" key="17">
    <source>
        <dbReference type="ARBA" id="ARBA00031026"/>
    </source>
</evidence>
<keyword evidence="22" id="KW-1185">Reference proteome</keyword>
<name>A0A2U3QL92_9BACT</name>
<dbReference type="NCBIfam" id="NF010480">
    <property type="entry name" value="PRK13905.1"/>
    <property type="match status" value="1"/>
</dbReference>
<organism evidence="21 22">
    <name type="scientific">Candidatus Sulfobium mesophilum</name>
    <dbReference type="NCBI Taxonomy" id="2016548"/>
    <lineage>
        <taxon>Bacteria</taxon>
        <taxon>Pseudomonadati</taxon>
        <taxon>Nitrospirota</taxon>
        <taxon>Nitrospiria</taxon>
        <taxon>Nitrospirales</taxon>
        <taxon>Nitrospiraceae</taxon>
        <taxon>Candidatus Sulfobium</taxon>
    </lineage>
</organism>
<keyword evidence="15 19" id="KW-0131">Cell cycle</keyword>
<dbReference type="PROSITE" id="PS51387">
    <property type="entry name" value="FAD_PCMH"/>
    <property type="match status" value="1"/>
</dbReference>
<dbReference type="Gene3D" id="3.30.465.10">
    <property type="match status" value="1"/>
</dbReference>
<dbReference type="GO" id="GO:0005829">
    <property type="term" value="C:cytosol"/>
    <property type="evidence" value="ECO:0007669"/>
    <property type="project" value="TreeGrafter"/>
</dbReference>
<keyword evidence="12 19" id="KW-0133">Cell shape</keyword>
<comment type="subcellular location">
    <subcellularLocation>
        <location evidence="3 19">Cytoplasm</location>
    </subcellularLocation>
</comment>
<feature type="domain" description="FAD-binding PCMH-type" evidence="20">
    <location>
        <begin position="33"/>
        <end position="202"/>
    </location>
</feature>
<dbReference type="InterPro" id="IPR036318">
    <property type="entry name" value="FAD-bd_PCMH-like_sf"/>
</dbReference>
<keyword evidence="10 19" id="KW-0274">FAD</keyword>
<keyword evidence="8 19" id="KW-0132">Cell division</keyword>
<accession>A0A2U3QL92</accession>
<dbReference type="Pfam" id="PF02873">
    <property type="entry name" value="MurB_C"/>
    <property type="match status" value="1"/>
</dbReference>
<keyword evidence="14 19" id="KW-0560">Oxidoreductase</keyword>
<evidence type="ECO:0000256" key="13">
    <source>
        <dbReference type="ARBA" id="ARBA00022984"/>
    </source>
</evidence>
<reference evidence="22" key="1">
    <citation type="submission" date="2018-03" db="EMBL/GenBank/DDBJ databases">
        <authorList>
            <person name="Zecchin S."/>
        </authorList>
    </citation>
    <scope>NUCLEOTIDE SEQUENCE [LARGE SCALE GENOMIC DNA]</scope>
</reference>
<dbReference type="AlphaFoldDB" id="A0A2U3QL92"/>
<dbReference type="InterPro" id="IPR011601">
    <property type="entry name" value="MurB_C"/>
</dbReference>
<comment type="similarity">
    <text evidence="19">Belongs to the MurB family.</text>
</comment>
<evidence type="ECO:0000259" key="20">
    <source>
        <dbReference type="PROSITE" id="PS51387"/>
    </source>
</evidence>
<comment type="pathway">
    <text evidence="4 19">Cell wall biogenesis; peptidoglycan biosynthesis.</text>
</comment>
<dbReference type="Gene3D" id="3.30.43.10">
    <property type="entry name" value="Uridine Diphospho-n-acetylenolpyruvylglucosamine Reductase, domain 2"/>
    <property type="match status" value="1"/>
</dbReference>
<evidence type="ECO:0000256" key="3">
    <source>
        <dbReference type="ARBA" id="ARBA00004496"/>
    </source>
</evidence>
<comment type="catalytic activity">
    <reaction evidence="18 19">
        <text>UDP-N-acetyl-alpha-D-muramate + NADP(+) = UDP-N-acetyl-3-O-(1-carboxyvinyl)-alpha-D-glucosamine + NADPH + H(+)</text>
        <dbReference type="Rhea" id="RHEA:12248"/>
        <dbReference type="ChEBI" id="CHEBI:15378"/>
        <dbReference type="ChEBI" id="CHEBI:57783"/>
        <dbReference type="ChEBI" id="CHEBI:58349"/>
        <dbReference type="ChEBI" id="CHEBI:68483"/>
        <dbReference type="ChEBI" id="CHEBI:70757"/>
        <dbReference type="EC" id="1.3.1.98"/>
    </reaction>
</comment>
<dbReference type="InterPro" id="IPR006094">
    <property type="entry name" value="Oxid_FAD_bind_N"/>
</dbReference>
<evidence type="ECO:0000256" key="1">
    <source>
        <dbReference type="ARBA" id="ARBA00001974"/>
    </source>
</evidence>
<sequence>MKLSQQEWLDIFKGVYEEEIGFDMPMSEHTWLSIGGPADVFLMPQDPLSIRNLMVVLKNEGVPFFTLGGGTNILVRDGGIEGVVISLKNFRRMEVLKEGDESAELFIEAGVSLQKYVNFCKERGYSGAEGLIGIPGTVGGAICGNAGSFGCEMKDSVLSVAIMDSSGRLDRFKAEGLGFGYRRSDIKGTDIVLSANVRLTRQEKEAVTRRTGKFFSEKKASQPISDRSAGCVFKNPQNTSAGRLIDEAGYKGMRVGGIEVSTLHANFFINRGGGTASEYLALMERVSAGVREKFGIVLEPEIKVVGRG</sequence>
<evidence type="ECO:0000256" key="11">
    <source>
        <dbReference type="ARBA" id="ARBA00022857"/>
    </source>
</evidence>
<dbReference type="UniPathway" id="UPA00219"/>
<keyword evidence="9 19" id="KW-0285">Flavoprotein</keyword>
<dbReference type="GO" id="GO:0071949">
    <property type="term" value="F:FAD binding"/>
    <property type="evidence" value="ECO:0007669"/>
    <property type="project" value="InterPro"/>
</dbReference>
<evidence type="ECO:0000256" key="9">
    <source>
        <dbReference type="ARBA" id="ARBA00022630"/>
    </source>
</evidence>
<dbReference type="PANTHER" id="PTHR21071:SF4">
    <property type="entry name" value="UDP-N-ACETYLENOLPYRUVOYLGLUCOSAMINE REDUCTASE"/>
    <property type="match status" value="1"/>
</dbReference>